<dbReference type="Gene3D" id="3.40.190.10">
    <property type="entry name" value="Periplasmic binding protein-like II"/>
    <property type="match status" value="2"/>
</dbReference>
<gene>
    <name evidence="2" type="ORF">DKG75_15010</name>
</gene>
<dbReference type="PANTHER" id="PTHR30024:SF2">
    <property type="entry name" value="ABC TRANSPORTER SUBSTRATE-BINDING PROTEIN"/>
    <property type="match status" value="1"/>
</dbReference>
<sequence>MKSLFKRLAVAAATAGLFAAAPGAARAEGKIAIVEQFGTLYLPLHVIRDQKLIEKHGKELGLDIEVEWRQLSGGSAVNDALLSGSIDIASAGIGPFLTLWDRTKGQVKIIGALGAQPNYLLTNRADIKSLRDFKPGDKIASPAAGVSVQSRVLQIAAEKEFGVGHHAQLADNEISLPHPDATAALLSGSTEVVGHISNSPFQDQALLDPKIHKVWSSYDILGGPVTPTHVYTTLKFRAENPKTYQAFLAAFREATDWVAANREAAADTYIRVTKSKLEPAFVLKLLNDPEVRYTTVPQNTFKFAEFLYRTGQVKLKAESWKDYTFEDLHDSAGS</sequence>
<dbReference type="SUPFAM" id="SSF53850">
    <property type="entry name" value="Periplasmic binding protein-like II"/>
    <property type="match status" value="1"/>
</dbReference>
<organism evidence="2 3">
    <name type="scientific">Zavarzinia compransoris</name>
    <dbReference type="NCBI Taxonomy" id="1264899"/>
    <lineage>
        <taxon>Bacteria</taxon>
        <taxon>Pseudomonadati</taxon>
        <taxon>Pseudomonadota</taxon>
        <taxon>Alphaproteobacteria</taxon>
        <taxon>Rhodospirillales</taxon>
        <taxon>Zavarziniaceae</taxon>
        <taxon>Zavarzinia</taxon>
    </lineage>
</organism>
<evidence type="ECO:0000313" key="2">
    <source>
        <dbReference type="EMBL" id="PWR20106.1"/>
    </source>
</evidence>
<dbReference type="Proteomes" id="UP000246077">
    <property type="component" value="Unassembled WGS sequence"/>
</dbReference>
<name>A0A317E1V5_9PROT</name>
<protein>
    <submittedName>
        <fullName evidence="2">Nitrate ABC transporter substrate-binding protein</fullName>
    </submittedName>
</protein>
<accession>A0A317E1V5</accession>
<dbReference type="EMBL" id="QGLF01000004">
    <property type="protein sequence ID" value="PWR20106.1"/>
    <property type="molecule type" value="Genomic_DNA"/>
</dbReference>
<dbReference type="OrthoDB" id="6788250at2"/>
<reference evidence="3" key="1">
    <citation type="submission" date="2018-05" db="EMBL/GenBank/DDBJ databases">
        <title>Zavarzinia sp. HR-AS.</title>
        <authorList>
            <person name="Lee Y."/>
            <person name="Jeon C.O."/>
        </authorList>
    </citation>
    <scope>NUCLEOTIDE SEQUENCE [LARGE SCALE GENOMIC DNA]</scope>
    <source>
        <strain evidence="3">DSM 1231</strain>
    </source>
</reference>
<dbReference type="PANTHER" id="PTHR30024">
    <property type="entry name" value="ALIPHATIC SULFONATES-BINDING PROTEIN-RELATED"/>
    <property type="match status" value="1"/>
</dbReference>
<feature type="chain" id="PRO_5016369826" evidence="1">
    <location>
        <begin position="28"/>
        <end position="334"/>
    </location>
</feature>
<keyword evidence="3" id="KW-1185">Reference proteome</keyword>
<evidence type="ECO:0000256" key="1">
    <source>
        <dbReference type="SAM" id="SignalP"/>
    </source>
</evidence>
<comment type="caution">
    <text evidence="2">The sequence shown here is derived from an EMBL/GenBank/DDBJ whole genome shotgun (WGS) entry which is preliminary data.</text>
</comment>
<dbReference type="Pfam" id="PF13379">
    <property type="entry name" value="NMT1_2"/>
    <property type="match status" value="1"/>
</dbReference>
<evidence type="ECO:0000313" key="3">
    <source>
        <dbReference type="Proteomes" id="UP000246077"/>
    </source>
</evidence>
<keyword evidence="1" id="KW-0732">Signal</keyword>
<proteinExistence type="predicted"/>
<dbReference type="AlphaFoldDB" id="A0A317E1V5"/>
<feature type="signal peptide" evidence="1">
    <location>
        <begin position="1"/>
        <end position="27"/>
    </location>
</feature>